<feature type="domain" description="Transglycosylase SLT" evidence="2">
    <location>
        <begin position="156"/>
        <end position="201"/>
    </location>
</feature>
<evidence type="ECO:0000259" key="2">
    <source>
        <dbReference type="Pfam" id="PF13406"/>
    </source>
</evidence>
<dbReference type="GO" id="GO:0009253">
    <property type="term" value="P:peptidoglycan catabolic process"/>
    <property type="evidence" value="ECO:0007669"/>
    <property type="project" value="TreeGrafter"/>
</dbReference>
<dbReference type="SUPFAM" id="SSF53955">
    <property type="entry name" value="Lysozyme-like"/>
    <property type="match status" value="1"/>
</dbReference>
<organism evidence="3 4">
    <name type="scientific">Aeromicrobium choanae</name>
    <dbReference type="NCBI Taxonomy" id="1736691"/>
    <lineage>
        <taxon>Bacteria</taxon>
        <taxon>Bacillati</taxon>
        <taxon>Actinomycetota</taxon>
        <taxon>Actinomycetes</taxon>
        <taxon>Propionibacteriales</taxon>
        <taxon>Nocardioidaceae</taxon>
        <taxon>Aeromicrobium</taxon>
    </lineage>
</organism>
<evidence type="ECO:0000256" key="1">
    <source>
        <dbReference type="SAM" id="MobiDB-lite"/>
    </source>
</evidence>
<feature type="region of interest" description="Disordered" evidence="1">
    <location>
        <begin position="34"/>
        <end position="57"/>
    </location>
</feature>
<dbReference type="STRING" id="1736691.SAMN06295964_0022"/>
<dbReference type="Gene3D" id="1.10.530.10">
    <property type="match status" value="1"/>
</dbReference>
<sequence>MDRTRIIVLGAAALATVAIVVAWLVIDRSDDADPISGPPAEQAEEVPLAAGSTTEPDEDWVTRTAADRQIPVRAMQAYARTEISQRESAPACNLRWNTLAGVGSVESAHGTLGGAGLDAAGVPSRRIIGPPLNGENGTRAIEATKESTALHGDEQWDRAVGPFQFLTSSWDLYGADADGDGRADPHDIDDAALGAARHLCAKERDLAGAGWVPAVFAYNNSMAYVEKVRGIADSYAK</sequence>
<gene>
    <name evidence="3" type="ORF">SAMN06295964_0022</name>
</gene>
<accession>A0A1T4YN45</accession>
<name>A0A1T4YN45_9ACTN</name>
<protein>
    <submittedName>
        <fullName evidence="3">Transglycosylase SLT domain-containing protein</fullName>
    </submittedName>
</protein>
<dbReference type="InterPro" id="IPR023346">
    <property type="entry name" value="Lysozyme-like_dom_sf"/>
</dbReference>
<dbReference type="AlphaFoldDB" id="A0A1T4YN45"/>
<dbReference type="InterPro" id="IPR043426">
    <property type="entry name" value="MltB-like"/>
</dbReference>
<dbReference type="InterPro" id="IPR031304">
    <property type="entry name" value="SLT_2"/>
</dbReference>
<dbReference type="EMBL" id="LT796768">
    <property type="protein sequence ID" value="SKB02671.1"/>
    <property type="molecule type" value="Genomic_DNA"/>
</dbReference>
<dbReference type="PANTHER" id="PTHR30163">
    <property type="entry name" value="MEMBRANE-BOUND LYTIC MUREIN TRANSGLYCOSYLASE B"/>
    <property type="match status" value="1"/>
</dbReference>
<evidence type="ECO:0000313" key="4">
    <source>
        <dbReference type="Proteomes" id="UP000191040"/>
    </source>
</evidence>
<dbReference type="Pfam" id="PF13406">
    <property type="entry name" value="SLT_2"/>
    <property type="match status" value="1"/>
</dbReference>
<dbReference type="OrthoDB" id="9796191at2"/>
<dbReference type="CDD" id="cd13399">
    <property type="entry name" value="Slt35-like"/>
    <property type="match status" value="1"/>
</dbReference>
<proteinExistence type="predicted"/>
<dbReference type="GO" id="GO:0008933">
    <property type="term" value="F:peptidoglycan lytic transglycosylase activity"/>
    <property type="evidence" value="ECO:0007669"/>
    <property type="project" value="TreeGrafter"/>
</dbReference>
<evidence type="ECO:0000313" key="3">
    <source>
        <dbReference type="EMBL" id="SKB02671.1"/>
    </source>
</evidence>
<dbReference type="Proteomes" id="UP000191040">
    <property type="component" value="Chromosome I"/>
</dbReference>
<keyword evidence="4" id="KW-1185">Reference proteome</keyword>
<dbReference type="PANTHER" id="PTHR30163:SF8">
    <property type="entry name" value="LYTIC MUREIN TRANSGLYCOSYLASE"/>
    <property type="match status" value="1"/>
</dbReference>
<dbReference type="RefSeq" id="WP_078698261.1">
    <property type="nucleotide sequence ID" value="NZ_LT796768.1"/>
</dbReference>
<reference evidence="4" key="1">
    <citation type="submission" date="2017-02" db="EMBL/GenBank/DDBJ databases">
        <authorList>
            <person name="Varghese N."/>
            <person name="Submissions S."/>
        </authorList>
    </citation>
    <scope>NUCLEOTIDE SEQUENCE [LARGE SCALE GENOMIC DNA]</scope>
    <source>
        <strain evidence="4">9H-4</strain>
    </source>
</reference>